<evidence type="ECO:0008006" key="3">
    <source>
        <dbReference type="Google" id="ProtNLM"/>
    </source>
</evidence>
<sequence length="266" mass="31217">MKQKTKSFLYSFAPDILNLYQAINNRRYFKKRYNNFQNNLTSSLFPQNNISVLFGPFKGMKYINEVVWGSITPKWLGSYECELHSVIEEIIKIGYDTIIDVGCAEGYYAVGMAFRIPQAYIYAYDTDFLSRKQVRRLIKLNNLESRICVKKFCSHNEIEKIARNSTLIICDIEGFERELLNPIKCQILKKIDILVEVHEGFGKPLTINLLKERFQESHLIQEIDAQSRHSWIKDNEEKIHINSKILSLATEESRSNGQKWLFMKRK</sequence>
<name>A0A8K2A980_9CYAN</name>
<evidence type="ECO:0000313" key="2">
    <source>
        <dbReference type="Proteomes" id="UP000607397"/>
    </source>
</evidence>
<keyword evidence="2" id="KW-1185">Reference proteome</keyword>
<dbReference type="AlphaFoldDB" id="A0A8K2A980"/>
<dbReference type="SUPFAM" id="SSF53335">
    <property type="entry name" value="S-adenosyl-L-methionine-dependent methyltransferases"/>
    <property type="match status" value="1"/>
</dbReference>
<evidence type="ECO:0000313" key="1">
    <source>
        <dbReference type="EMBL" id="NCJ07959.1"/>
    </source>
</evidence>
<dbReference type="EMBL" id="WVIC01000037">
    <property type="protein sequence ID" value="NCJ07959.1"/>
    <property type="molecule type" value="Genomic_DNA"/>
</dbReference>
<accession>A0A8K2A980</accession>
<dbReference type="InterPro" id="IPR029063">
    <property type="entry name" value="SAM-dependent_MTases_sf"/>
</dbReference>
<reference evidence="1" key="1">
    <citation type="submission" date="2019-12" db="EMBL/GenBank/DDBJ databases">
        <title>High-Quality draft genome sequences of three cyanobacteria isolated from the limestone walls of the Old Cathedral of Coimbra.</title>
        <authorList>
            <person name="Tiago I."/>
            <person name="Soares F."/>
            <person name="Portugal A."/>
        </authorList>
    </citation>
    <scope>NUCLEOTIDE SEQUENCE [LARGE SCALE GENOMIC DNA]</scope>
    <source>
        <strain evidence="1">C</strain>
    </source>
</reference>
<dbReference type="Proteomes" id="UP000607397">
    <property type="component" value="Unassembled WGS sequence"/>
</dbReference>
<protein>
    <recommendedName>
        <fullName evidence="3">Methyltransferase FkbM domain-containing protein</fullName>
    </recommendedName>
</protein>
<organism evidence="1 2">
    <name type="scientific">Petrachloros mirabilis ULC683</name>
    <dbReference type="NCBI Taxonomy" id="2781853"/>
    <lineage>
        <taxon>Bacteria</taxon>
        <taxon>Bacillati</taxon>
        <taxon>Cyanobacteriota</taxon>
        <taxon>Cyanophyceae</taxon>
        <taxon>Synechococcales</taxon>
        <taxon>Petrachlorosaceae</taxon>
        <taxon>Petrachloros</taxon>
        <taxon>Petrachloros mirabilis</taxon>
    </lineage>
</organism>
<comment type="caution">
    <text evidence="1">The sequence shown here is derived from an EMBL/GenBank/DDBJ whole genome shotgun (WGS) entry which is preliminary data.</text>
</comment>
<gene>
    <name evidence="1" type="ORF">GS597_15885</name>
</gene>
<proteinExistence type="predicted"/>
<dbReference type="RefSeq" id="WP_161826437.1">
    <property type="nucleotide sequence ID" value="NZ_WVIC01000037.1"/>
</dbReference>
<dbReference type="Gene3D" id="3.40.50.150">
    <property type="entry name" value="Vaccinia Virus protein VP39"/>
    <property type="match status" value="1"/>
</dbReference>